<dbReference type="AlphaFoldDB" id="A0A8C0BCJ0"/>
<keyword evidence="3" id="KW-0675">Receptor</keyword>
<evidence type="ECO:0000256" key="4">
    <source>
        <dbReference type="ARBA" id="ARBA00023319"/>
    </source>
</evidence>
<evidence type="ECO:0000313" key="7">
    <source>
        <dbReference type="Ensembl" id="ENSBJAP00000014925.1"/>
    </source>
</evidence>
<name>A0A8C0BCJ0_9AVES</name>
<dbReference type="InterPro" id="IPR036179">
    <property type="entry name" value="Ig-like_dom_sf"/>
</dbReference>
<dbReference type="Pfam" id="PF07686">
    <property type="entry name" value="V-set"/>
    <property type="match status" value="1"/>
</dbReference>
<reference evidence="7" key="2">
    <citation type="submission" date="2025-09" db="UniProtKB">
        <authorList>
            <consortium name="Ensembl"/>
        </authorList>
    </citation>
    <scope>IDENTIFICATION</scope>
</reference>
<evidence type="ECO:0000256" key="5">
    <source>
        <dbReference type="ARBA" id="ARBA00043266"/>
    </source>
</evidence>
<keyword evidence="4" id="KW-0393">Immunoglobulin domain</keyword>
<keyword evidence="1" id="KW-0732">Signal</keyword>
<reference evidence="7" key="1">
    <citation type="submission" date="2025-08" db="UniProtKB">
        <authorList>
            <consortium name="Ensembl"/>
        </authorList>
    </citation>
    <scope>IDENTIFICATION</scope>
</reference>
<dbReference type="InterPro" id="IPR013106">
    <property type="entry name" value="Ig_V-set"/>
</dbReference>
<dbReference type="InterPro" id="IPR003599">
    <property type="entry name" value="Ig_sub"/>
</dbReference>
<dbReference type="Proteomes" id="UP000694555">
    <property type="component" value="Unplaced"/>
</dbReference>
<keyword evidence="5" id="KW-1279">T cell receptor</keyword>
<dbReference type="SMART" id="SM00406">
    <property type="entry name" value="IGv"/>
    <property type="match status" value="1"/>
</dbReference>
<organism evidence="7 8">
    <name type="scientific">Buteo japonicus</name>
    <dbReference type="NCBI Taxonomy" id="224669"/>
    <lineage>
        <taxon>Eukaryota</taxon>
        <taxon>Metazoa</taxon>
        <taxon>Chordata</taxon>
        <taxon>Craniata</taxon>
        <taxon>Vertebrata</taxon>
        <taxon>Euteleostomi</taxon>
        <taxon>Archelosauria</taxon>
        <taxon>Archosauria</taxon>
        <taxon>Dinosauria</taxon>
        <taxon>Saurischia</taxon>
        <taxon>Theropoda</taxon>
        <taxon>Coelurosauria</taxon>
        <taxon>Aves</taxon>
        <taxon>Neognathae</taxon>
        <taxon>Neoaves</taxon>
        <taxon>Telluraves</taxon>
        <taxon>Accipitrimorphae</taxon>
        <taxon>Accipitriformes</taxon>
        <taxon>Accipitridae</taxon>
        <taxon>Accipitrinae</taxon>
        <taxon>Buteo</taxon>
    </lineage>
</organism>
<feature type="domain" description="Ig-like" evidence="6">
    <location>
        <begin position="31"/>
        <end position="123"/>
    </location>
</feature>
<dbReference type="InterPro" id="IPR013783">
    <property type="entry name" value="Ig-like_fold"/>
</dbReference>
<dbReference type="SMART" id="SM00409">
    <property type="entry name" value="IG"/>
    <property type="match status" value="1"/>
</dbReference>
<evidence type="ECO:0000256" key="3">
    <source>
        <dbReference type="ARBA" id="ARBA00023170"/>
    </source>
</evidence>
<proteinExistence type="predicted"/>
<dbReference type="GO" id="GO:0042101">
    <property type="term" value="C:T cell receptor complex"/>
    <property type="evidence" value="ECO:0007669"/>
    <property type="project" value="UniProtKB-KW"/>
</dbReference>
<dbReference type="Ensembl" id="ENSBJAT00000015333.1">
    <property type="protein sequence ID" value="ENSBJAP00000014925.1"/>
    <property type="gene ID" value="ENSBJAG00000009902.1"/>
</dbReference>
<evidence type="ECO:0000313" key="8">
    <source>
        <dbReference type="Proteomes" id="UP000694555"/>
    </source>
</evidence>
<sequence>HPMKGECDTVLLFLQAKLKALSGFTGHAQKDSVLQFPAEITIQAGESTALHCNFSTSYTNPIIYWYQQRQSQSPQMLLWLWRSKAHEDTGRFSSTLTVETSQVLLNVRDAELQDSAAYFCALSTHWCPQLAALHRNVGGALRSSSLPATACL</sequence>
<dbReference type="Gene3D" id="2.60.40.10">
    <property type="entry name" value="Immunoglobulins"/>
    <property type="match status" value="1"/>
</dbReference>
<dbReference type="GO" id="GO:0002250">
    <property type="term" value="P:adaptive immune response"/>
    <property type="evidence" value="ECO:0007669"/>
    <property type="project" value="UniProtKB-KW"/>
</dbReference>
<dbReference type="PANTHER" id="PTHR19367:SF18">
    <property type="entry name" value="T CELL RECEPTOR ALPHA VARIABLE 16"/>
    <property type="match status" value="1"/>
</dbReference>
<dbReference type="InterPro" id="IPR051287">
    <property type="entry name" value="TCR_variable_region"/>
</dbReference>
<evidence type="ECO:0000256" key="1">
    <source>
        <dbReference type="ARBA" id="ARBA00022729"/>
    </source>
</evidence>
<evidence type="ECO:0000259" key="6">
    <source>
        <dbReference type="PROSITE" id="PS50835"/>
    </source>
</evidence>
<accession>A0A8C0BCJ0</accession>
<dbReference type="PANTHER" id="PTHR19367">
    <property type="entry name" value="T-CELL RECEPTOR ALPHA CHAIN V REGION"/>
    <property type="match status" value="1"/>
</dbReference>
<evidence type="ECO:0000256" key="2">
    <source>
        <dbReference type="ARBA" id="ARBA00023130"/>
    </source>
</evidence>
<protein>
    <recommendedName>
        <fullName evidence="6">Ig-like domain-containing protein</fullName>
    </recommendedName>
</protein>
<keyword evidence="8" id="KW-1185">Reference proteome</keyword>
<keyword evidence="5" id="KW-0391">Immunity</keyword>
<dbReference type="InterPro" id="IPR007110">
    <property type="entry name" value="Ig-like_dom"/>
</dbReference>
<keyword evidence="2" id="KW-1064">Adaptive immunity</keyword>
<dbReference type="PROSITE" id="PS50835">
    <property type="entry name" value="IG_LIKE"/>
    <property type="match status" value="1"/>
</dbReference>
<dbReference type="SUPFAM" id="SSF48726">
    <property type="entry name" value="Immunoglobulin"/>
    <property type="match status" value="1"/>
</dbReference>